<proteinExistence type="inferred from homology"/>
<dbReference type="EMBL" id="JACRTD010000002">
    <property type="protein sequence ID" value="MBC8584508.1"/>
    <property type="molecule type" value="Genomic_DNA"/>
</dbReference>
<evidence type="ECO:0000256" key="3">
    <source>
        <dbReference type="ARBA" id="ARBA00022801"/>
    </source>
</evidence>
<dbReference type="Gene3D" id="3.20.20.140">
    <property type="entry name" value="Metal-dependent hydrolases"/>
    <property type="match status" value="1"/>
</dbReference>
<feature type="domain" description="Amidohydrolase-related" evidence="5">
    <location>
        <begin position="276"/>
        <end position="359"/>
    </location>
</feature>
<comment type="caution">
    <text evidence="7">The sequence shown here is derived from an EMBL/GenBank/DDBJ whole genome shotgun (WGS) entry which is preliminary data.</text>
</comment>
<dbReference type="PANTHER" id="PTHR11113">
    <property type="entry name" value="N-ACETYLGLUCOSAMINE-6-PHOSPHATE DEACETYLASE"/>
    <property type="match status" value="1"/>
</dbReference>
<dbReference type="Pfam" id="PF13382">
    <property type="entry name" value="Adenine_deam_C"/>
    <property type="match status" value="1"/>
</dbReference>
<organism evidence="7 8">
    <name type="scientific">Youxingia wuxianensis</name>
    <dbReference type="NCBI Taxonomy" id="2763678"/>
    <lineage>
        <taxon>Bacteria</taxon>
        <taxon>Bacillati</taxon>
        <taxon>Bacillota</taxon>
        <taxon>Clostridia</taxon>
        <taxon>Eubacteriales</taxon>
        <taxon>Oscillospiraceae</taxon>
        <taxon>Youxingia</taxon>
    </lineage>
</organism>
<dbReference type="EC" id="3.5.4.2" evidence="2"/>
<name>A0A926EJH1_9FIRM</name>
<dbReference type="InterPro" id="IPR026912">
    <property type="entry name" value="Adenine_deam_C"/>
</dbReference>
<accession>A0A926EJH1</accession>
<dbReference type="Pfam" id="PF01979">
    <property type="entry name" value="Amidohydro_1"/>
    <property type="match status" value="1"/>
</dbReference>
<dbReference type="Gene3D" id="2.30.40.10">
    <property type="entry name" value="Urease, subunit C, domain 1"/>
    <property type="match status" value="1"/>
</dbReference>
<dbReference type="InterPro" id="IPR032466">
    <property type="entry name" value="Metal_Hydrolase"/>
</dbReference>
<dbReference type="AlphaFoldDB" id="A0A926EJH1"/>
<dbReference type="SUPFAM" id="SSF51556">
    <property type="entry name" value="Metallo-dependent hydrolases"/>
    <property type="match status" value="1"/>
</dbReference>
<dbReference type="GO" id="GO:0000034">
    <property type="term" value="F:adenine deaminase activity"/>
    <property type="evidence" value="ECO:0007669"/>
    <property type="project" value="UniProtKB-EC"/>
</dbReference>
<dbReference type="PANTHER" id="PTHR11113:SF2">
    <property type="entry name" value="ADENINE DEAMINASE"/>
    <property type="match status" value="1"/>
</dbReference>
<feature type="domain" description="Adenine deaminase C-terminal" evidence="6">
    <location>
        <begin position="416"/>
        <end position="581"/>
    </location>
</feature>
<evidence type="ECO:0000313" key="7">
    <source>
        <dbReference type="EMBL" id="MBC8584508.1"/>
    </source>
</evidence>
<evidence type="ECO:0000256" key="4">
    <source>
        <dbReference type="ARBA" id="ARBA00047720"/>
    </source>
</evidence>
<evidence type="ECO:0000256" key="2">
    <source>
        <dbReference type="ARBA" id="ARBA00012782"/>
    </source>
</evidence>
<sequence>MKDLSFEQKCSLMNTALGEEKADTVILGGQLVNVYTLEVYPADVAMKHGRIAFVGDVSHTIGENTKKIDATGKYLAPGLIDGHLHSSGTHMSMTEFGKLALEHGGTAVATGFFEIGIIKSLQGIRFFLDELKATGVKPLFVIPLPAFHQNESFENLGTFTEEMAIEALHWEDCYGVNELNLARVAGKNESLLRIVHEAQKLHKALVCHASGVRGKTLQAGISFANHVSDHETVAADEANEKARVGVSEHLRFGSVGMELGNILPKLDGNFQMIGDFGYSTDEIDPSLAGVIGYMDAKVRTAIKCGVPPALAIRAGSLNAARFFRLEDDIGSIAPGKCADILILSDLENVVIDSVITDGEYAVKDGVYCRNIQAPKYPEDMMHTMNLDRLDSSIFRIETKEKGPVKVRVIGMNGDPLITDPLVEEMVPVDGSICADPSRNICKIATMDRHERSGRIGVGLVKGFGIHSGAIAESYAPCIENLNIIGSNDEDMAIAANYLIEHEGGFVVVQNGKILAALHLDIAGIVSSAPRDQVIRDMQAVNEAAKLIGCTVDSVFHKMAFMVYPTQFPSYKLSTYGLADVRVDGEELIDLFV</sequence>
<dbReference type="Proteomes" id="UP000623678">
    <property type="component" value="Unassembled WGS sequence"/>
</dbReference>
<dbReference type="InterPro" id="IPR006680">
    <property type="entry name" value="Amidohydro-rel"/>
</dbReference>
<dbReference type="InterPro" id="IPR011059">
    <property type="entry name" value="Metal-dep_hydrolase_composite"/>
</dbReference>
<evidence type="ECO:0000313" key="8">
    <source>
        <dbReference type="Proteomes" id="UP000623678"/>
    </source>
</evidence>
<protein>
    <recommendedName>
        <fullName evidence="2">adenine deaminase</fullName>
        <ecNumber evidence="2">3.5.4.2</ecNumber>
    </recommendedName>
</protein>
<gene>
    <name evidence="7" type="ORF">H8705_02820</name>
</gene>
<keyword evidence="8" id="KW-1185">Reference proteome</keyword>
<comment type="similarity">
    <text evidence="1">Belongs to the metallo-dependent hydrolases superfamily. Adenine deaminase family.</text>
</comment>
<dbReference type="SUPFAM" id="SSF51338">
    <property type="entry name" value="Composite domain of metallo-dependent hydrolases"/>
    <property type="match status" value="1"/>
</dbReference>
<keyword evidence="3" id="KW-0378">Hydrolase</keyword>
<reference evidence="7" key="1">
    <citation type="submission" date="2020-08" db="EMBL/GenBank/DDBJ databases">
        <title>Genome public.</title>
        <authorList>
            <person name="Liu C."/>
            <person name="Sun Q."/>
        </authorList>
    </citation>
    <scope>NUCLEOTIDE SEQUENCE</scope>
    <source>
        <strain evidence="7">NSJ-64</strain>
    </source>
</reference>
<comment type="catalytic activity">
    <reaction evidence="4">
        <text>adenine + H2O + H(+) = hypoxanthine + NH4(+)</text>
        <dbReference type="Rhea" id="RHEA:23688"/>
        <dbReference type="ChEBI" id="CHEBI:15377"/>
        <dbReference type="ChEBI" id="CHEBI:15378"/>
        <dbReference type="ChEBI" id="CHEBI:16708"/>
        <dbReference type="ChEBI" id="CHEBI:17368"/>
        <dbReference type="ChEBI" id="CHEBI:28938"/>
        <dbReference type="EC" id="3.5.4.2"/>
    </reaction>
</comment>
<dbReference type="RefSeq" id="WP_262394341.1">
    <property type="nucleotide sequence ID" value="NZ_JACRTD010000002.1"/>
</dbReference>
<evidence type="ECO:0000259" key="6">
    <source>
        <dbReference type="Pfam" id="PF13382"/>
    </source>
</evidence>
<evidence type="ECO:0000256" key="1">
    <source>
        <dbReference type="ARBA" id="ARBA00006773"/>
    </source>
</evidence>
<evidence type="ECO:0000259" key="5">
    <source>
        <dbReference type="Pfam" id="PF01979"/>
    </source>
</evidence>